<name>C7MPJ2_CRYCD</name>
<dbReference type="AlphaFoldDB" id="C7MPJ2"/>
<gene>
    <name evidence="1" type="ordered locus">Ccur_11430</name>
</gene>
<dbReference type="HOGENOM" id="CLU_058622_0_0_11"/>
<dbReference type="InterPro" id="IPR014942">
    <property type="entry name" value="AbiEii"/>
</dbReference>
<evidence type="ECO:0000313" key="1">
    <source>
        <dbReference type="EMBL" id="ACU94832.1"/>
    </source>
</evidence>
<dbReference type="eggNOG" id="COG2253">
    <property type="taxonomic scope" value="Bacteria"/>
</dbReference>
<reference evidence="1 2" key="1">
    <citation type="journal article" date="2009" name="Stand. Genomic Sci.">
        <title>Complete genome sequence of Cryptobacterium curtum type strain (12-3).</title>
        <authorList>
            <person name="Mavrommatis K."/>
            <person name="Pukall R."/>
            <person name="Rohde C."/>
            <person name="Chen F."/>
            <person name="Sims D."/>
            <person name="Brettin T."/>
            <person name="Kuske C."/>
            <person name="Detter J.C."/>
            <person name="Han C."/>
            <person name="Lapidus A."/>
            <person name="Copeland A."/>
            <person name="Glavina Del Rio T."/>
            <person name="Nolan M."/>
            <person name="Lucas S."/>
            <person name="Tice H."/>
            <person name="Cheng J.F."/>
            <person name="Bruce D."/>
            <person name="Goodwin L."/>
            <person name="Pitluck S."/>
            <person name="Ovchinnikova G."/>
            <person name="Pati A."/>
            <person name="Ivanova N."/>
            <person name="Chen A."/>
            <person name="Palaniappan K."/>
            <person name="Chain P."/>
            <person name="D'haeseleer P."/>
            <person name="Goker M."/>
            <person name="Bristow J."/>
            <person name="Eisen J.A."/>
            <person name="Markowitz V."/>
            <person name="Hugenholtz P."/>
            <person name="Rohde M."/>
            <person name="Klenk H.P."/>
            <person name="Kyrpides N.C."/>
        </authorList>
    </citation>
    <scope>NUCLEOTIDE SEQUENCE [LARGE SCALE GENOMIC DNA]</scope>
    <source>
        <strain evidence="2">ATCC 700683 / DSM 15641 / 12-3</strain>
    </source>
</reference>
<dbReference type="Pfam" id="PF08843">
    <property type="entry name" value="AbiEii"/>
    <property type="match status" value="1"/>
</dbReference>
<dbReference type="OrthoDB" id="3173139at2"/>
<keyword evidence="2" id="KW-1185">Reference proteome</keyword>
<evidence type="ECO:0008006" key="3">
    <source>
        <dbReference type="Google" id="ProtNLM"/>
    </source>
</evidence>
<dbReference type="KEGG" id="ccu:Ccur_11430"/>
<organism evidence="1 2">
    <name type="scientific">Cryptobacterium curtum (strain ATCC 700683 / DSM 15641 / CCUG 43107 / 12-3)</name>
    <dbReference type="NCBI Taxonomy" id="469378"/>
    <lineage>
        <taxon>Bacteria</taxon>
        <taxon>Bacillati</taxon>
        <taxon>Actinomycetota</taxon>
        <taxon>Coriobacteriia</taxon>
        <taxon>Eggerthellales</taxon>
        <taxon>Eggerthellaceae</taxon>
        <taxon>Cryptobacterium</taxon>
    </lineage>
</organism>
<dbReference type="STRING" id="469378.Ccur_11430"/>
<dbReference type="Proteomes" id="UP000000954">
    <property type="component" value="Chromosome"/>
</dbReference>
<evidence type="ECO:0000313" key="2">
    <source>
        <dbReference type="Proteomes" id="UP000000954"/>
    </source>
</evidence>
<dbReference type="RefSeq" id="WP_015778695.1">
    <property type="nucleotide sequence ID" value="NC_013170.1"/>
</dbReference>
<protein>
    <recommendedName>
        <fullName evidence="3">Nucleotidyl transferase AbiEii/AbiGii toxin family protein</fullName>
    </recommendedName>
</protein>
<dbReference type="Gene3D" id="3.10.450.620">
    <property type="entry name" value="JHP933, nucleotidyltransferase-like core domain"/>
    <property type="match status" value="1"/>
</dbReference>
<proteinExistence type="predicted"/>
<accession>C7MPJ2</accession>
<sequence>MDNALVGKFPPRTLDKVERLLDLLAEIDEHSMLKDKLALHGGTAINLFMLNIPRLSVDIDLSYIGSVEKDVMLADRPTIEQSINEVARSQGYTVSGAKGGHAGRTFILNYRSQWGADHIKIDCIYMNRSPLTPIEHKVSQIRPELTVPVFSDNELIGGKVKAFFDRVKVRDLYDIANLKHVLDERSKKERVIAHKIILFYASMSATFPYGFGNRTDRFADKYIELKGQLYPMLRRDGVVPTLEELVTVAREFITAYVLPKNDSEVEYLTYFAHGQFDPSLLFSKTSMAHAALVNPEAQWKLQNIQKMQQNDE</sequence>
<dbReference type="EMBL" id="CP001682">
    <property type="protein sequence ID" value="ACU94832.1"/>
    <property type="molecule type" value="Genomic_DNA"/>
</dbReference>